<dbReference type="AlphaFoldDB" id="A0A1F6TGB5"/>
<gene>
    <name evidence="2" type="ORF">A2V92_04375</name>
</gene>
<evidence type="ECO:0000313" key="3">
    <source>
        <dbReference type="Proteomes" id="UP000179344"/>
    </source>
</evidence>
<feature type="signal peptide" evidence="1">
    <location>
        <begin position="1"/>
        <end position="19"/>
    </location>
</feature>
<accession>A0A1F6TGB5</accession>
<evidence type="ECO:0000256" key="1">
    <source>
        <dbReference type="SAM" id="SignalP"/>
    </source>
</evidence>
<organism evidence="2 3">
    <name type="scientific">Candidatus Muproteobacteria bacterium RBG_16_65_31</name>
    <dbReference type="NCBI Taxonomy" id="1817759"/>
    <lineage>
        <taxon>Bacteria</taxon>
        <taxon>Pseudomonadati</taxon>
        <taxon>Pseudomonadota</taxon>
        <taxon>Candidatus Muproteobacteria</taxon>
    </lineage>
</organism>
<comment type="caution">
    <text evidence="2">The sequence shown here is derived from an EMBL/GenBank/DDBJ whole genome shotgun (WGS) entry which is preliminary data.</text>
</comment>
<keyword evidence="1" id="KW-0732">Signal</keyword>
<evidence type="ECO:0008006" key="4">
    <source>
        <dbReference type="Google" id="ProtNLM"/>
    </source>
</evidence>
<dbReference type="EMBL" id="MFST01000074">
    <property type="protein sequence ID" value="OGI44170.1"/>
    <property type="molecule type" value="Genomic_DNA"/>
</dbReference>
<proteinExistence type="predicted"/>
<name>A0A1F6TGB5_9PROT</name>
<reference evidence="2 3" key="1">
    <citation type="journal article" date="2016" name="Nat. Commun.">
        <title>Thousands of microbial genomes shed light on interconnected biogeochemical processes in an aquifer system.</title>
        <authorList>
            <person name="Anantharaman K."/>
            <person name="Brown C.T."/>
            <person name="Hug L.A."/>
            <person name="Sharon I."/>
            <person name="Castelle C.J."/>
            <person name="Probst A.J."/>
            <person name="Thomas B.C."/>
            <person name="Singh A."/>
            <person name="Wilkins M.J."/>
            <person name="Karaoz U."/>
            <person name="Brodie E.L."/>
            <person name="Williams K.H."/>
            <person name="Hubbard S.S."/>
            <person name="Banfield J.F."/>
        </authorList>
    </citation>
    <scope>NUCLEOTIDE SEQUENCE [LARGE SCALE GENOMIC DNA]</scope>
</reference>
<evidence type="ECO:0000313" key="2">
    <source>
        <dbReference type="EMBL" id="OGI44170.1"/>
    </source>
</evidence>
<sequence>MLRKLVFAVLAGYSAGVSADAMDINVSDETAQFVYATGYRTAELSFGALYNKTSKNWLGSASLLALGDQSGKGSRSEAGLGAKLYAASADEKDVLALGLGGQFRIFPGDGPLGVGGSAFYAPGVLNAGDATRFWEADVRVEYEVVKRTANAYIGYRKIRTKLDNGPEVDVDKGAHVGIRFSF</sequence>
<feature type="chain" id="PRO_5009225499" description="Porin domain-containing protein" evidence="1">
    <location>
        <begin position="20"/>
        <end position="182"/>
    </location>
</feature>
<dbReference type="Proteomes" id="UP000179344">
    <property type="component" value="Unassembled WGS sequence"/>
</dbReference>
<protein>
    <recommendedName>
        <fullName evidence="4">Porin domain-containing protein</fullName>
    </recommendedName>
</protein>